<dbReference type="EC" id="2.4.2.3" evidence="1"/>
<dbReference type="CDD" id="cd09007">
    <property type="entry name" value="NP-I_spr0068"/>
    <property type="match status" value="1"/>
</dbReference>
<feature type="domain" description="Nucleoside phosphorylase" evidence="4">
    <location>
        <begin position="64"/>
        <end position="244"/>
    </location>
</feature>
<dbReference type="Gene3D" id="3.40.50.1580">
    <property type="entry name" value="Nucleoside phosphorylase domain"/>
    <property type="match status" value="1"/>
</dbReference>
<dbReference type="InterPro" id="IPR000845">
    <property type="entry name" value="Nucleoside_phosphorylase_d"/>
</dbReference>
<name>A0ABM6W2Y6_9LACO</name>
<dbReference type="PANTHER" id="PTHR43691">
    <property type="entry name" value="URIDINE PHOSPHORYLASE"/>
    <property type="match status" value="1"/>
</dbReference>
<evidence type="ECO:0000313" key="6">
    <source>
        <dbReference type="Proteomes" id="UP000246036"/>
    </source>
</evidence>
<evidence type="ECO:0000259" key="4">
    <source>
        <dbReference type="Pfam" id="PF01048"/>
    </source>
</evidence>
<evidence type="ECO:0000313" key="5">
    <source>
        <dbReference type="EMBL" id="AWM76253.1"/>
    </source>
</evidence>
<dbReference type="RefSeq" id="WP_109587012.1">
    <property type="nucleotide sequence ID" value="NZ_CP029477.1"/>
</dbReference>
<evidence type="ECO:0000256" key="1">
    <source>
        <dbReference type="ARBA" id="ARBA00011888"/>
    </source>
</evidence>
<dbReference type="Proteomes" id="UP000246036">
    <property type="component" value="Chromosome"/>
</dbReference>
<sequence length="255" mass="28671">MMKDPFLLTFDPDPRAVLEPDHEQEINNFHFQPKLLFAFLTPAVISDFLARYPHKKLGFFDCFEGETPIYEVDLDGQKITFCQAKIGAAAAVELLDWLISYGVKQILAIGSAGCLVDLPENYFLVPTKAIRDEGTSFHYMKPGTYIDLKSEFLTKTKKLLKEEGLKVEEVTTWTTDGFFRETVKKVKQAKELGASCVEMECAAMAACAQFREADFAQILFTADSLKDLENHDDRGWGRDAHEAAINLAANIISKI</sequence>
<gene>
    <name evidence="5" type="ORF">DKL58_05630</name>
</gene>
<organism evidence="5 6">
    <name type="scientific">Lactobacillus kullabergensis</name>
    <dbReference type="NCBI Taxonomy" id="1218493"/>
    <lineage>
        <taxon>Bacteria</taxon>
        <taxon>Bacillati</taxon>
        <taxon>Bacillota</taxon>
        <taxon>Bacilli</taxon>
        <taxon>Lactobacillales</taxon>
        <taxon>Lactobacillaceae</taxon>
        <taxon>Lactobacillus</taxon>
    </lineage>
</organism>
<comment type="catalytic activity">
    <reaction evidence="3">
        <text>uridine + phosphate = alpha-D-ribose 1-phosphate + uracil</text>
        <dbReference type="Rhea" id="RHEA:24388"/>
        <dbReference type="ChEBI" id="CHEBI:16704"/>
        <dbReference type="ChEBI" id="CHEBI:17568"/>
        <dbReference type="ChEBI" id="CHEBI:43474"/>
        <dbReference type="ChEBI" id="CHEBI:57720"/>
        <dbReference type="EC" id="2.4.2.3"/>
    </reaction>
</comment>
<accession>A0ABM6W2Y6</accession>
<dbReference type="Pfam" id="PF01048">
    <property type="entry name" value="PNP_UDP_1"/>
    <property type="match status" value="1"/>
</dbReference>
<protein>
    <recommendedName>
        <fullName evidence="2">Uridine phosphorylase</fullName>
        <ecNumber evidence="1">2.4.2.3</ecNumber>
    </recommendedName>
</protein>
<dbReference type="EMBL" id="CP029477">
    <property type="protein sequence ID" value="AWM76253.1"/>
    <property type="molecule type" value="Genomic_DNA"/>
</dbReference>
<dbReference type="PANTHER" id="PTHR43691:SF11">
    <property type="entry name" value="FI09636P-RELATED"/>
    <property type="match status" value="1"/>
</dbReference>
<dbReference type="SUPFAM" id="SSF53167">
    <property type="entry name" value="Purine and uridine phosphorylases"/>
    <property type="match status" value="1"/>
</dbReference>
<evidence type="ECO:0000256" key="2">
    <source>
        <dbReference type="ARBA" id="ARBA00021980"/>
    </source>
</evidence>
<dbReference type="InterPro" id="IPR035994">
    <property type="entry name" value="Nucleoside_phosphorylase_sf"/>
</dbReference>
<proteinExistence type="predicted"/>
<evidence type="ECO:0000256" key="3">
    <source>
        <dbReference type="ARBA" id="ARBA00048447"/>
    </source>
</evidence>
<keyword evidence="6" id="KW-1185">Reference proteome</keyword>
<reference evidence="5 6" key="1">
    <citation type="submission" date="2018-05" db="EMBL/GenBank/DDBJ databases">
        <title>Reference genomes for bee gut microbiota database.</title>
        <authorList>
            <person name="Ellegaard K.M."/>
        </authorList>
    </citation>
    <scope>NUCLEOTIDE SEQUENCE [LARGE SCALE GENOMIC DNA]</scope>
    <source>
        <strain evidence="5 6">ESL0186</strain>
    </source>
</reference>